<protein>
    <recommendedName>
        <fullName evidence="1">VOC domain-containing protein</fullName>
    </recommendedName>
</protein>
<dbReference type="HOGENOM" id="CLU_046006_10_0_11"/>
<dbReference type="PROSITE" id="PS51819">
    <property type="entry name" value="VOC"/>
    <property type="match status" value="1"/>
</dbReference>
<evidence type="ECO:0000313" key="3">
    <source>
        <dbReference type="Proteomes" id="UP000006281"/>
    </source>
</evidence>
<dbReference type="AlphaFoldDB" id="K0K0Y4"/>
<proteinExistence type="predicted"/>
<dbReference type="InterPro" id="IPR029068">
    <property type="entry name" value="Glyas_Bleomycin-R_OHBP_Dase"/>
</dbReference>
<evidence type="ECO:0000313" key="2">
    <source>
        <dbReference type="EMBL" id="CCH33895.1"/>
    </source>
</evidence>
<dbReference type="PANTHER" id="PTHR36437:SF2">
    <property type="entry name" value="GLYOXALASE_BLEOMYCIN RESISTANCE PROTEIN_DIOXYGENASE"/>
    <property type="match status" value="1"/>
</dbReference>
<dbReference type="CDD" id="cd07263">
    <property type="entry name" value="VOC_like"/>
    <property type="match status" value="1"/>
</dbReference>
<dbReference type="InterPro" id="IPR037523">
    <property type="entry name" value="VOC_core"/>
</dbReference>
<accession>K0K0Y4</accession>
<dbReference type="KEGG" id="sesp:BN6_66580"/>
<dbReference type="EMBL" id="HE804045">
    <property type="protein sequence ID" value="CCH33895.1"/>
    <property type="molecule type" value="Genomic_DNA"/>
</dbReference>
<reference evidence="2 3" key="1">
    <citation type="journal article" date="2012" name="BMC Genomics">
        <title>Complete genome sequence of Saccharothrix espanaensis DSM 44229T and comparison to the other completely sequenced Pseudonocardiaceae.</title>
        <authorList>
            <person name="Strobel T."/>
            <person name="Al-Dilaimi A."/>
            <person name="Blom J."/>
            <person name="Gessner A."/>
            <person name="Kalinowski J."/>
            <person name="Luzhetska M."/>
            <person name="Puhler A."/>
            <person name="Szczepanowski R."/>
            <person name="Bechthold A."/>
            <person name="Ruckert C."/>
        </authorList>
    </citation>
    <scope>NUCLEOTIDE SEQUENCE [LARGE SCALE GENOMIC DNA]</scope>
    <source>
        <strain evidence="3">ATCC 51144 / DSM 44229 / JCM 9112 / NBRC 15066 / NRRL 15764</strain>
    </source>
</reference>
<dbReference type="PANTHER" id="PTHR36437">
    <property type="entry name" value="GLYOXALASE/BLEOMYCIN RESISTANCE PROTEIN/DIOXYGENASE"/>
    <property type="match status" value="1"/>
</dbReference>
<dbReference type="Proteomes" id="UP000006281">
    <property type="component" value="Chromosome"/>
</dbReference>
<dbReference type="BioCyc" id="SESP1179773:BN6_RS32090-MONOMER"/>
<keyword evidence="3" id="KW-1185">Reference proteome</keyword>
<gene>
    <name evidence="2" type="ordered locus">BN6_66580</name>
</gene>
<dbReference type="STRING" id="1179773.BN6_66580"/>
<dbReference type="SUPFAM" id="SSF54593">
    <property type="entry name" value="Glyoxalase/Bleomycin resistance protein/Dihydroxybiphenyl dioxygenase"/>
    <property type="match status" value="1"/>
</dbReference>
<evidence type="ECO:0000259" key="1">
    <source>
        <dbReference type="PROSITE" id="PS51819"/>
    </source>
</evidence>
<feature type="domain" description="VOC" evidence="1">
    <location>
        <begin position="30"/>
        <end position="159"/>
    </location>
</feature>
<name>K0K0Y4_SACES</name>
<dbReference type="eggNOG" id="COG0346">
    <property type="taxonomic scope" value="Bacteria"/>
</dbReference>
<dbReference type="PATRIC" id="fig|1179773.3.peg.6712"/>
<sequence>MLGEIRVQTEQSSRSATLTSGDRFPAMSIKFSHTFIHVHDQDEALAFYRDVLGLEVRTDTPFDSWRWLSVGPPTQPDVQLVLCAPEMGRSPQDAEVVRTLMAKGALDSAIFQVDDLDATFERIRATGAEVVQEPIDQFYGVRDCAFRDPSGNQLRFSAKRA</sequence>
<organism evidence="2 3">
    <name type="scientific">Saccharothrix espanaensis (strain ATCC 51144 / DSM 44229 / JCM 9112 / NBRC 15066 / NRRL 15764)</name>
    <dbReference type="NCBI Taxonomy" id="1179773"/>
    <lineage>
        <taxon>Bacteria</taxon>
        <taxon>Bacillati</taxon>
        <taxon>Actinomycetota</taxon>
        <taxon>Actinomycetes</taxon>
        <taxon>Pseudonocardiales</taxon>
        <taxon>Pseudonocardiaceae</taxon>
        <taxon>Saccharothrix</taxon>
    </lineage>
</organism>
<dbReference type="InterPro" id="IPR004360">
    <property type="entry name" value="Glyas_Fos-R_dOase_dom"/>
</dbReference>
<dbReference type="Gene3D" id="3.10.180.10">
    <property type="entry name" value="2,3-Dihydroxybiphenyl 1,2-Dioxygenase, domain 1"/>
    <property type="match status" value="1"/>
</dbReference>
<dbReference type="Pfam" id="PF00903">
    <property type="entry name" value="Glyoxalase"/>
    <property type="match status" value="1"/>
</dbReference>